<dbReference type="Proteomes" id="UP001182042">
    <property type="component" value="Unassembled WGS sequence"/>
</dbReference>
<sequence length="59" mass="6875">MTISHSIRVPIPFCYVWMTEGAPNRSELFRNYVEGYIKRTEPNLQLVRIDGMTALCERA</sequence>
<reference evidence="1" key="1">
    <citation type="submission" date="2019-07" db="EMBL/GenBank/DDBJ databases">
        <title>Phylogenomic Reclassification of ATCC Bacillus Strains and Various Taxa within the Genus Bacillus.</title>
        <authorList>
            <person name="Riojas M.A."/>
            <person name="Frank A.M."/>
            <person name="Fenn S.L."/>
            <person name="King S."/>
            <person name="Brower S."/>
            <person name="Hazbon M.H."/>
        </authorList>
    </citation>
    <scope>NUCLEOTIDE SEQUENCE</scope>
    <source>
        <strain evidence="1">ATCC 27142</strain>
    </source>
</reference>
<protein>
    <submittedName>
        <fullName evidence="1">Uncharacterized protein</fullName>
    </submittedName>
</protein>
<proteinExistence type="predicted"/>
<dbReference type="EMBL" id="VKQA01000001">
    <property type="protein sequence ID" value="MDR4248998.1"/>
    <property type="molecule type" value="Genomic_DNA"/>
</dbReference>
<accession>A0AAE3WJE5</accession>
<evidence type="ECO:0000313" key="1">
    <source>
        <dbReference type="EMBL" id="MDR4248998.1"/>
    </source>
</evidence>
<name>A0AAE3WJE5_BACPU</name>
<comment type="caution">
    <text evidence="1">The sequence shown here is derived from an EMBL/GenBank/DDBJ whole genome shotgun (WGS) entry which is preliminary data.</text>
</comment>
<gene>
    <name evidence="1" type="ORF">FO508_01375</name>
</gene>
<organism evidence="1 2">
    <name type="scientific">Bacillus pumilus</name>
    <name type="common">Bacillus mesentericus</name>
    <dbReference type="NCBI Taxonomy" id="1408"/>
    <lineage>
        <taxon>Bacteria</taxon>
        <taxon>Bacillati</taxon>
        <taxon>Bacillota</taxon>
        <taxon>Bacilli</taxon>
        <taxon>Bacillales</taxon>
        <taxon>Bacillaceae</taxon>
        <taxon>Bacillus</taxon>
    </lineage>
</organism>
<evidence type="ECO:0000313" key="2">
    <source>
        <dbReference type="Proteomes" id="UP001182042"/>
    </source>
</evidence>
<dbReference type="AlphaFoldDB" id="A0AAE3WJE5"/>